<sequence>MPVPESWWRSRKVLRRLGIGAVLLFAVTAGAGWLLYQRLDGNIRTDKAAARALAADHGKRPRPAPGKAQNILVLGSDKEANWGSERSDTAMLIHLSADRSRASVVSMPRDLMVDIPSCLQPDGSRSTAQHAPFNWAFQFGRAACAVRTFEDLSGIPVDHHLVVDFSGFKRVVDAVGGVEVNVSEKIREPEYNITLQPGRQLLRGQRALVFVRTRVGVGDGSDLQRVERQKQFIRQLLKKAQSDGVLTNPTKLYPLLDAATSSLVADPGLDSLDELYRLVNSARTIPASATQILTVPSVEHPDQRGRYTMVEDQAEALFRAIRDDRPLPKVYNAYEKDPSGRSFLDGSDS</sequence>
<dbReference type="EMBL" id="CP165727">
    <property type="protein sequence ID" value="XDV62954.1"/>
    <property type="molecule type" value="Genomic_DNA"/>
</dbReference>
<feature type="transmembrane region" description="Helical" evidence="3">
    <location>
        <begin position="17"/>
        <end position="36"/>
    </location>
</feature>
<accession>A0AB39XZJ5</accession>
<evidence type="ECO:0000256" key="1">
    <source>
        <dbReference type="ARBA" id="ARBA00006068"/>
    </source>
</evidence>
<dbReference type="Pfam" id="PF03816">
    <property type="entry name" value="LytR_cpsA_psr"/>
    <property type="match status" value="1"/>
</dbReference>
<dbReference type="InterPro" id="IPR004474">
    <property type="entry name" value="LytR_CpsA_psr"/>
</dbReference>
<gene>
    <name evidence="5" type="ORF">AB5J51_08420</name>
</gene>
<dbReference type="PANTHER" id="PTHR33392">
    <property type="entry name" value="POLYISOPRENYL-TEICHOIC ACID--PEPTIDOGLYCAN TEICHOIC ACID TRANSFERASE TAGU"/>
    <property type="match status" value="1"/>
</dbReference>
<dbReference type="Gene3D" id="3.40.630.190">
    <property type="entry name" value="LCP protein"/>
    <property type="match status" value="1"/>
</dbReference>
<evidence type="ECO:0000259" key="4">
    <source>
        <dbReference type="Pfam" id="PF03816"/>
    </source>
</evidence>
<dbReference type="InterPro" id="IPR050922">
    <property type="entry name" value="LytR/CpsA/Psr_CW_biosynth"/>
</dbReference>
<keyword evidence="3" id="KW-0812">Transmembrane</keyword>
<comment type="similarity">
    <text evidence="1">Belongs to the LytR/CpsA/Psr (LCP) family.</text>
</comment>
<keyword evidence="3" id="KW-0472">Membrane</keyword>
<reference evidence="5" key="1">
    <citation type="submission" date="2024-08" db="EMBL/GenBank/DDBJ databases">
        <authorList>
            <person name="Yu S.T."/>
        </authorList>
    </citation>
    <scope>NUCLEOTIDE SEQUENCE</scope>
    <source>
        <strain evidence="5">R33</strain>
    </source>
</reference>
<protein>
    <submittedName>
        <fullName evidence="5">LCP family protein</fullName>
    </submittedName>
</protein>
<dbReference type="NCBIfam" id="TIGR00350">
    <property type="entry name" value="lytR_cpsA_psr"/>
    <property type="match status" value="1"/>
</dbReference>
<organism evidence="5">
    <name type="scientific">Streptomyces sp. R33</name>
    <dbReference type="NCBI Taxonomy" id="3238629"/>
    <lineage>
        <taxon>Bacteria</taxon>
        <taxon>Bacillati</taxon>
        <taxon>Actinomycetota</taxon>
        <taxon>Actinomycetes</taxon>
        <taxon>Kitasatosporales</taxon>
        <taxon>Streptomycetaceae</taxon>
        <taxon>Streptomyces</taxon>
    </lineage>
</organism>
<name>A0AB39XZJ5_9ACTN</name>
<dbReference type="AlphaFoldDB" id="A0AB39XZJ5"/>
<evidence type="ECO:0000313" key="5">
    <source>
        <dbReference type="EMBL" id="XDV62954.1"/>
    </source>
</evidence>
<keyword evidence="3" id="KW-1133">Transmembrane helix</keyword>
<dbReference type="PANTHER" id="PTHR33392:SF6">
    <property type="entry name" value="POLYISOPRENYL-TEICHOIC ACID--PEPTIDOGLYCAN TEICHOIC ACID TRANSFERASE TAGU"/>
    <property type="match status" value="1"/>
</dbReference>
<evidence type="ECO:0000256" key="2">
    <source>
        <dbReference type="SAM" id="MobiDB-lite"/>
    </source>
</evidence>
<dbReference type="RefSeq" id="WP_369777327.1">
    <property type="nucleotide sequence ID" value="NZ_CP165727.1"/>
</dbReference>
<evidence type="ECO:0000256" key="3">
    <source>
        <dbReference type="SAM" id="Phobius"/>
    </source>
</evidence>
<feature type="region of interest" description="Disordered" evidence="2">
    <location>
        <begin position="330"/>
        <end position="349"/>
    </location>
</feature>
<feature type="domain" description="Cell envelope-related transcriptional attenuator" evidence="4">
    <location>
        <begin position="86"/>
        <end position="241"/>
    </location>
</feature>
<proteinExistence type="inferred from homology"/>